<evidence type="ECO:0000256" key="1">
    <source>
        <dbReference type="ARBA" id="ARBA00010613"/>
    </source>
</evidence>
<dbReference type="SUPFAM" id="SSF56317">
    <property type="entry name" value="Carbon-nitrogen hydrolase"/>
    <property type="match status" value="1"/>
</dbReference>
<reference evidence="3 4" key="1">
    <citation type="submission" date="2018-10" db="EMBL/GenBank/DDBJ databases">
        <title>Genomic Encyclopedia of Archaeal and Bacterial Type Strains, Phase II (KMG-II): from individual species to whole genera.</title>
        <authorList>
            <person name="Goeker M."/>
        </authorList>
    </citation>
    <scope>NUCLEOTIDE SEQUENCE [LARGE SCALE GENOMIC DNA]</scope>
    <source>
        <strain evidence="3 4">DSM 23424</strain>
    </source>
</reference>
<organism evidence="3 4">
    <name type="scientific">Ulvibacter antarcticus</name>
    <dbReference type="NCBI Taxonomy" id="442714"/>
    <lineage>
        <taxon>Bacteria</taxon>
        <taxon>Pseudomonadati</taxon>
        <taxon>Bacteroidota</taxon>
        <taxon>Flavobacteriia</taxon>
        <taxon>Flavobacteriales</taxon>
        <taxon>Flavobacteriaceae</taxon>
        <taxon>Ulvibacter</taxon>
    </lineage>
</organism>
<dbReference type="Pfam" id="PF00795">
    <property type="entry name" value="CN_hydrolase"/>
    <property type="match status" value="1"/>
</dbReference>
<evidence type="ECO:0000313" key="4">
    <source>
        <dbReference type="Proteomes" id="UP000271339"/>
    </source>
</evidence>
<dbReference type="Proteomes" id="UP000271339">
    <property type="component" value="Unassembled WGS sequence"/>
</dbReference>
<dbReference type="InterPro" id="IPR003010">
    <property type="entry name" value="C-N_Hydrolase"/>
</dbReference>
<gene>
    <name evidence="3" type="ORF">BXY75_2364</name>
</gene>
<accession>A0A3L9YX33</accession>
<name>A0A3L9YX33_9FLAO</name>
<dbReference type="OrthoDB" id="9811121at2"/>
<feature type="domain" description="CN hydrolase" evidence="2">
    <location>
        <begin position="4"/>
        <end position="231"/>
    </location>
</feature>
<dbReference type="RefSeq" id="WP_121907917.1">
    <property type="nucleotide sequence ID" value="NZ_REFC01000013.1"/>
</dbReference>
<dbReference type="Gene3D" id="3.60.110.10">
    <property type="entry name" value="Carbon-nitrogen hydrolase"/>
    <property type="match status" value="1"/>
</dbReference>
<dbReference type="InterPro" id="IPR001110">
    <property type="entry name" value="UPF0012_CS"/>
</dbReference>
<dbReference type="PANTHER" id="PTHR23088">
    <property type="entry name" value="NITRILASE-RELATED"/>
    <property type="match status" value="1"/>
</dbReference>
<dbReference type="InterPro" id="IPR036526">
    <property type="entry name" value="C-N_Hydrolase_sf"/>
</dbReference>
<keyword evidence="3" id="KW-0378">Hydrolase</keyword>
<keyword evidence="4" id="KW-1185">Reference proteome</keyword>
<dbReference type="PANTHER" id="PTHR23088:SF27">
    <property type="entry name" value="DEAMINATED GLUTATHIONE AMIDASE"/>
    <property type="match status" value="1"/>
</dbReference>
<dbReference type="AlphaFoldDB" id="A0A3L9YX33"/>
<evidence type="ECO:0000259" key="2">
    <source>
        <dbReference type="PROSITE" id="PS50263"/>
    </source>
</evidence>
<proteinExistence type="inferred from homology"/>
<comment type="similarity">
    <text evidence="1">Belongs to the carbon-nitrogen hydrolase superfamily. NIT1/NIT2 family.</text>
</comment>
<dbReference type="GO" id="GO:0016787">
    <property type="term" value="F:hydrolase activity"/>
    <property type="evidence" value="ECO:0007669"/>
    <property type="project" value="UniProtKB-KW"/>
</dbReference>
<dbReference type="CDD" id="cd07197">
    <property type="entry name" value="nitrilase"/>
    <property type="match status" value="1"/>
</dbReference>
<dbReference type="PROSITE" id="PS01227">
    <property type="entry name" value="UPF0012"/>
    <property type="match status" value="1"/>
</dbReference>
<dbReference type="EMBL" id="REFC01000013">
    <property type="protein sequence ID" value="RMA58982.1"/>
    <property type="molecule type" value="Genomic_DNA"/>
</dbReference>
<comment type="caution">
    <text evidence="3">The sequence shown here is derived from an EMBL/GenBank/DDBJ whole genome shotgun (WGS) entry which is preliminary data.</text>
</comment>
<protein>
    <submittedName>
        <fullName evidence="3">Putative amidohydrolase</fullName>
    </submittedName>
</protein>
<evidence type="ECO:0000313" key="3">
    <source>
        <dbReference type="EMBL" id="RMA58982.1"/>
    </source>
</evidence>
<sequence length="313" mass="35252">MKPFAIAGIQMKVSAITSNVEMMKLKIDITMNLYPWIEMIVFSELCAFGPLTHAAQFIPNNFEAEMQAKAKKYGIWLLPGSIFEKSEEKIYNTASVINPQGEIVTRYRKMFPFYPYEAGVSAGEEYCVFDVPDVARFGVSICYDMWFPETIRTLAAKGAEVILHPTMTGTIDREIELSIVRAMASINQCYLFDVNGLDTGGCGRSIVCGPDGRILHQSEGTEEIIPLELNIERAKRSRELGILRLGQPLKSFRDRINSKVFDIYKSEVVTPYLDSLGPLIKPTRLDTIAELKIKENQLEQLASTTHYKGDDKL</sequence>
<dbReference type="PROSITE" id="PS50263">
    <property type="entry name" value="CN_HYDROLASE"/>
    <property type="match status" value="1"/>
</dbReference>